<dbReference type="EMBL" id="CAJVQB010004408">
    <property type="protein sequence ID" value="CAG8634898.1"/>
    <property type="molecule type" value="Genomic_DNA"/>
</dbReference>
<protein>
    <submittedName>
        <fullName evidence="1">7187_t:CDS:1</fullName>
    </submittedName>
</protein>
<sequence length="149" mass="17323">MGRRTKVNIKTNNEQLQTLIEEIAHTPSCMTQKLGRTDLAAYKIGLSIMIRNKELLVDINYKKQHEPENSIADNWITDFRPATYIDCKLCQQAVNDSRHWLICSMNKKPLEMVVIETLKALSEKTEHTILSPERKQEIEEQQYNHNATL</sequence>
<dbReference type="Proteomes" id="UP000789901">
    <property type="component" value="Unassembled WGS sequence"/>
</dbReference>
<reference evidence="1 2" key="1">
    <citation type="submission" date="2021-06" db="EMBL/GenBank/DDBJ databases">
        <authorList>
            <person name="Kallberg Y."/>
            <person name="Tangrot J."/>
            <person name="Rosling A."/>
        </authorList>
    </citation>
    <scope>NUCLEOTIDE SEQUENCE [LARGE SCALE GENOMIC DNA]</scope>
    <source>
        <strain evidence="1 2">120-4 pot B 10/14</strain>
    </source>
</reference>
<comment type="caution">
    <text evidence="1">The sequence shown here is derived from an EMBL/GenBank/DDBJ whole genome shotgun (WGS) entry which is preliminary data.</text>
</comment>
<keyword evidence="2" id="KW-1185">Reference proteome</keyword>
<organism evidence="1 2">
    <name type="scientific">Gigaspora margarita</name>
    <dbReference type="NCBI Taxonomy" id="4874"/>
    <lineage>
        <taxon>Eukaryota</taxon>
        <taxon>Fungi</taxon>
        <taxon>Fungi incertae sedis</taxon>
        <taxon>Mucoromycota</taxon>
        <taxon>Glomeromycotina</taxon>
        <taxon>Glomeromycetes</taxon>
        <taxon>Diversisporales</taxon>
        <taxon>Gigasporaceae</taxon>
        <taxon>Gigaspora</taxon>
    </lineage>
</organism>
<proteinExistence type="predicted"/>
<evidence type="ECO:0000313" key="1">
    <source>
        <dbReference type="EMBL" id="CAG8634898.1"/>
    </source>
</evidence>
<evidence type="ECO:0000313" key="2">
    <source>
        <dbReference type="Proteomes" id="UP000789901"/>
    </source>
</evidence>
<accession>A0ABN7UP84</accession>
<gene>
    <name evidence="1" type="ORF">GMARGA_LOCUS8532</name>
</gene>
<name>A0ABN7UP84_GIGMA</name>